<gene>
    <name evidence="1" type="ORF">IAA04_03790</name>
</gene>
<reference evidence="1" key="1">
    <citation type="journal article" date="2021" name="PeerJ">
        <title>Extensive microbial diversity within the chicken gut microbiome revealed by metagenomics and culture.</title>
        <authorList>
            <person name="Gilroy R."/>
            <person name="Ravi A."/>
            <person name="Getino M."/>
            <person name="Pursley I."/>
            <person name="Horton D.L."/>
            <person name="Alikhan N.F."/>
            <person name="Baker D."/>
            <person name="Gharbi K."/>
            <person name="Hall N."/>
            <person name="Watson M."/>
            <person name="Adriaenssens E.M."/>
            <person name="Foster-Nyarko E."/>
            <person name="Jarju S."/>
            <person name="Secka A."/>
            <person name="Antonio M."/>
            <person name="Oren A."/>
            <person name="Chaudhuri R.R."/>
            <person name="La Ragione R."/>
            <person name="Hildebrand F."/>
            <person name="Pallen M.J."/>
        </authorList>
    </citation>
    <scope>NUCLEOTIDE SEQUENCE</scope>
    <source>
        <strain evidence="1">CHK183-5548</strain>
    </source>
</reference>
<dbReference type="EMBL" id="DWWL01000025">
    <property type="protein sequence ID" value="HJC47157.1"/>
    <property type="molecule type" value="Genomic_DNA"/>
</dbReference>
<dbReference type="Proteomes" id="UP000823883">
    <property type="component" value="Unassembled WGS sequence"/>
</dbReference>
<protein>
    <submittedName>
        <fullName evidence="1">Uncharacterized protein</fullName>
    </submittedName>
</protein>
<sequence>MENCYDDFIQLLEQAMEEGANRAGLKRLKSAKTRIRRTIKGSVRTPLARRMSLDDTECLRILKMDSGTEKKDAMKKFTQKVIDEALKNTADQVKFSLEEQLEDIEDYLTGIQEEQQKGLKALKEQYDAMVAKGDQEATDREKECLEPMIVLEEIRLAEALLQA</sequence>
<accession>A0A9D2T5D4</accession>
<dbReference type="AlphaFoldDB" id="A0A9D2T5D4"/>
<evidence type="ECO:0000313" key="1">
    <source>
        <dbReference type="EMBL" id="HJC47157.1"/>
    </source>
</evidence>
<proteinExistence type="predicted"/>
<organism evidence="1 2">
    <name type="scientific">Candidatus Lachnoclostridium pullistercoris</name>
    <dbReference type="NCBI Taxonomy" id="2838632"/>
    <lineage>
        <taxon>Bacteria</taxon>
        <taxon>Bacillati</taxon>
        <taxon>Bacillota</taxon>
        <taxon>Clostridia</taxon>
        <taxon>Lachnospirales</taxon>
        <taxon>Lachnospiraceae</taxon>
    </lineage>
</organism>
<name>A0A9D2T5D4_9FIRM</name>
<evidence type="ECO:0000313" key="2">
    <source>
        <dbReference type="Proteomes" id="UP000823883"/>
    </source>
</evidence>
<comment type="caution">
    <text evidence="1">The sequence shown here is derived from an EMBL/GenBank/DDBJ whole genome shotgun (WGS) entry which is preliminary data.</text>
</comment>
<reference evidence="1" key="2">
    <citation type="submission" date="2021-04" db="EMBL/GenBank/DDBJ databases">
        <authorList>
            <person name="Gilroy R."/>
        </authorList>
    </citation>
    <scope>NUCLEOTIDE SEQUENCE</scope>
    <source>
        <strain evidence="1">CHK183-5548</strain>
    </source>
</reference>